<dbReference type="PROSITE" id="PS51257">
    <property type="entry name" value="PROKAR_LIPOPROTEIN"/>
    <property type="match status" value="1"/>
</dbReference>
<dbReference type="RefSeq" id="WP_072873346.1">
    <property type="nucleotide sequence ID" value="NZ_FRAF01000005.1"/>
</dbReference>
<gene>
    <name evidence="1" type="ORF">SAMN05443507_105104</name>
</gene>
<dbReference type="SUPFAM" id="SSF52833">
    <property type="entry name" value="Thioredoxin-like"/>
    <property type="match status" value="1"/>
</dbReference>
<evidence type="ECO:0000313" key="1">
    <source>
        <dbReference type="EMBL" id="SHJ91497.1"/>
    </source>
</evidence>
<name>A0A1M6N717_9BACL</name>
<evidence type="ECO:0000313" key="2">
    <source>
        <dbReference type="Proteomes" id="UP000184016"/>
    </source>
</evidence>
<keyword evidence="2" id="KW-1185">Reference proteome</keyword>
<dbReference type="AlphaFoldDB" id="A0A1M6N717"/>
<evidence type="ECO:0008006" key="3">
    <source>
        <dbReference type="Google" id="ProtNLM"/>
    </source>
</evidence>
<reference evidence="2" key="1">
    <citation type="submission" date="2016-11" db="EMBL/GenBank/DDBJ databases">
        <authorList>
            <person name="Varghese N."/>
            <person name="Submissions S."/>
        </authorList>
    </citation>
    <scope>NUCLEOTIDE SEQUENCE [LARGE SCALE GENOMIC DNA]</scope>
    <source>
        <strain evidence="2">USBA-503</strain>
    </source>
</reference>
<sequence length="222" mass="24925">MKTHHKFLTTLRHKRIQTISLVGTLLVALALTGCQTVQQTTSNSKPASVNPVTVARQTPQFTNLLDVDLVQPISTWDAKPVPNQAAESAIRVQTESGQWVTLNAKQHPILFVAYWCPHCQRTLVLMNQHFHSPNDWPTIVYVGYANGFPLSSAVKIADEEKETFHLSFTKPYFLIGTVEKKYIDGFPFLAFADGKQVDFIVGEHTWPMWEKAMLMGDANTGK</sequence>
<dbReference type="OrthoDB" id="2374721at2"/>
<dbReference type="EMBL" id="FRAF01000005">
    <property type="protein sequence ID" value="SHJ91497.1"/>
    <property type="molecule type" value="Genomic_DNA"/>
</dbReference>
<dbReference type="InterPro" id="IPR036249">
    <property type="entry name" value="Thioredoxin-like_sf"/>
</dbReference>
<dbReference type="STRING" id="1830138.SAMN05443507_105104"/>
<proteinExistence type="predicted"/>
<organism evidence="1 2">
    <name type="scientific">Alicyclobacillus tolerans</name>
    <dbReference type="NCBI Taxonomy" id="90970"/>
    <lineage>
        <taxon>Bacteria</taxon>
        <taxon>Bacillati</taxon>
        <taxon>Bacillota</taxon>
        <taxon>Bacilli</taxon>
        <taxon>Bacillales</taxon>
        <taxon>Alicyclobacillaceae</taxon>
        <taxon>Alicyclobacillus</taxon>
    </lineage>
</organism>
<dbReference type="Proteomes" id="UP000184016">
    <property type="component" value="Unassembled WGS sequence"/>
</dbReference>
<accession>A0A1M6N717</accession>
<protein>
    <recommendedName>
        <fullName evidence="3">Thioredoxin domain-containing protein</fullName>
    </recommendedName>
</protein>